<feature type="region of interest" description="Disordered" evidence="1">
    <location>
        <begin position="443"/>
        <end position="467"/>
    </location>
</feature>
<dbReference type="OrthoDB" id="5594977at2759"/>
<dbReference type="Pfam" id="PF10310">
    <property type="entry name" value="DUF5427"/>
    <property type="match status" value="1"/>
</dbReference>
<accession>A0A9P6V023</accession>
<keyword evidence="3" id="KW-1185">Reference proteome</keyword>
<dbReference type="Proteomes" id="UP000738325">
    <property type="component" value="Unassembled WGS sequence"/>
</dbReference>
<evidence type="ECO:0000313" key="2">
    <source>
        <dbReference type="EMBL" id="KAG0329023.1"/>
    </source>
</evidence>
<dbReference type="PANTHER" id="PTHR28265:SF1">
    <property type="entry name" value="MAINTENANCE OF TELOMERE CAPPING PROTEIN 1"/>
    <property type="match status" value="1"/>
</dbReference>
<comment type="caution">
    <text evidence="2">The sequence shown here is derived from an EMBL/GenBank/DDBJ whole genome shotgun (WGS) entry which is preliminary data.</text>
</comment>
<feature type="compositionally biased region" description="Low complexity" evidence="1">
    <location>
        <begin position="20"/>
        <end position="44"/>
    </location>
</feature>
<proteinExistence type="predicted"/>
<dbReference type="InterPro" id="IPR018814">
    <property type="entry name" value="DUF5427"/>
</dbReference>
<sequence length="467" mass="50017">MSSSKDDVLQFLDSLDTAPADGTSSSTASGSNAAAGASADGNASRDGNASSSTGASVGAQDEQSVLDFLDEITQSASASTATTPSATADSKVSPPGSHGAMSSHYDSSAALPSRYLQQQQQQQPQVDSRSSWLNSLWSTASEAVKTTQTAVQHSVKATMESQTTKNLEERVKGFVNAENIGKIGNDLKSLTLSSMTTVLDVIAPPIAEHEIVEIWLAHDMVGYIGLEGIVDRAFSKVMEQTDGGDVVVHQGAGTTTQTEGDVPEYRQLNACEGYEQAVKLAKANIEHLIKTHYDAESHQSSTAAAPTEAATARNPNVNVSRCPVFMAIQPCRVPRHGYNASIASAGADTSSTKVMEKDVFVSFVLVLHDPTHKLEFESCSQSMPAQWLLIPYEENEWVEDRMVDCIRLAVGVIAQDYVWTRMKGDEMQKLQIQEAEALAKQQLLAEQQDQEEQAKASGQSELNTPSA</sequence>
<dbReference type="AlphaFoldDB" id="A0A9P6V023"/>
<protein>
    <recommendedName>
        <fullName evidence="4">Maintenance of telomere capping protein 1</fullName>
    </recommendedName>
</protein>
<feature type="compositionally biased region" description="Low complexity" evidence="1">
    <location>
        <begin position="73"/>
        <end position="90"/>
    </location>
</feature>
<feature type="compositionally biased region" description="Polar residues" evidence="1">
    <location>
        <begin position="457"/>
        <end position="467"/>
    </location>
</feature>
<gene>
    <name evidence="2" type="ORF">BGZ99_003653</name>
</gene>
<evidence type="ECO:0008006" key="4">
    <source>
        <dbReference type="Google" id="ProtNLM"/>
    </source>
</evidence>
<reference evidence="2" key="1">
    <citation type="journal article" date="2020" name="Fungal Divers.">
        <title>Resolving the Mortierellaceae phylogeny through synthesis of multi-gene phylogenetics and phylogenomics.</title>
        <authorList>
            <person name="Vandepol N."/>
            <person name="Liber J."/>
            <person name="Desiro A."/>
            <person name="Na H."/>
            <person name="Kennedy M."/>
            <person name="Barry K."/>
            <person name="Grigoriev I.V."/>
            <person name="Miller A.N."/>
            <person name="O'Donnell K."/>
            <person name="Stajich J.E."/>
            <person name="Bonito G."/>
        </authorList>
    </citation>
    <scope>NUCLEOTIDE SEQUENCE</scope>
    <source>
        <strain evidence="2">REB-010B</strain>
    </source>
</reference>
<dbReference type="PANTHER" id="PTHR28265">
    <property type="entry name" value="MAINTENANCE OF TELOMERE CAPPING PROTEIN 1"/>
    <property type="match status" value="1"/>
</dbReference>
<feature type="compositionally biased region" description="Polar residues" evidence="1">
    <location>
        <begin position="45"/>
        <end position="55"/>
    </location>
</feature>
<organism evidence="2 3">
    <name type="scientific">Dissophora globulifera</name>
    <dbReference type="NCBI Taxonomy" id="979702"/>
    <lineage>
        <taxon>Eukaryota</taxon>
        <taxon>Fungi</taxon>
        <taxon>Fungi incertae sedis</taxon>
        <taxon>Mucoromycota</taxon>
        <taxon>Mortierellomycotina</taxon>
        <taxon>Mortierellomycetes</taxon>
        <taxon>Mortierellales</taxon>
        <taxon>Mortierellaceae</taxon>
        <taxon>Dissophora</taxon>
    </lineage>
</organism>
<evidence type="ECO:0000313" key="3">
    <source>
        <dbReference type="Proteomes" id="UP000738325"/>
    </source>
</evidence>
<evidence type="ECO:0000256" key="1">
    <source>
        <dbReference type="SAM" id="MobiDB-lite"/>
    </source>
</evidence>
<feature type="region of interest" description="Disordered" evidence="1">
    <location>
        <begin position="1"/>
        <end position="106"/>
    </location>
</feature>
<name>A0A9P6V023_9FUNG</name>
<dbReference type="EMBL" id="JAAAIP010000023">
    <property type="protein sequence ID" value="KAG0329023.1"/>
    <property type="molecule type" value="Genomic_DNA"/>
</dbReference>